<comment type="caution">
    <text evidence="1">The sequence shown here is derived from an EMBL/GenBank/DDBJ whole genome shotgun (WGS) entry which is preliminary data.</text>
</comment>
<organism evidence="1 2">
    <name type="scientific">Candidatus Thermofonsia Clade 3 bacterium</name>
    <dbReference type="NCBI Taxonomy" id="2364212"/>
    <lineage>
        <taxon>Bacteria</taxon>
        <taxon>Bacillati</taxon>
        <taxon>Chloroflexota</taxon>
        <taxon>Candidatus Thermofontia</taxon>
        <taxon>Candidatus Thermofonsia Clade 3</taxon>
    </lineage>
</organism>
<protein>
    <recommendedName>
        <fullName evidence="3">Oxidoreductase</fullName>
    </recommendedName>
</protein>
<name>A0A2M8QEJ4_9CHLR</name>
<gene>
    <name evidence="1" type="ORF">CUN48_04510</name>
</gene>
<dbReference type="AlphaFoldDB" id="A0A2M8QEJ4"/>
<dbReference type="Proteomes" id="UP000230790">
    <property type="component" value="Unassembled WGS sequence"/>
</dbReference>
<evidence type="ECO:0000313" key="2">
    <source>
        <dbReference type="Proteomes" id="UP000230790"/>
    </source>
</evidence>
<sequence length="399" mass="43889">MLEIAAICTTYFPASHADVIVSRWLEPHPTDARWGWQPRTQIASLYIAQPRPDLRLLDTPRSQWRNLGFNPDLELGQPIARAHSVLMFGTIRDALTLGGASLAVDGILLIGEHGDYPTNELGQKLYPRKEFFDQIVAVFRESGRGVPVFCDKHLSWNSDWAKAMVAVARELGFPLMAGSSLPYSFRLKPPLPAGAELAEGVAVFYGGAEVYGFHSLEAMQAFIETRAGGERGIRAITTYRGDGVWEAMARGAWSRDLFEAALAACQSVTPGDVRANARRSSSHDPWGSPTAFVFEHTDGLRTAHIQLEGHVEDFAIAILQSNGAIHANRWEAGDSEDFYGHFAALDAKIQEMFMTGHAAEPIERTLLTTMTIAACMQALTTPGRRVDTPQLQIAYQPQP</sequence>
<evidence type="ECO:0000313" key="1">
    <source>
        <dbReference type="EMBL" id="PJF48220.1"/>
    </source>
</evidence>
<evidence type="ECO:0008006" key="3">
    <source>
        <dbReference type="Google" id="ProtNLM"/>
    </source>
</evidence>
<dbReference type="EMBL" id="PGTN01000020">
    <property type="protein sequence ID" value="PJF48220.1"/>
    <property type="molecule type" value="Genomic_DNA"/>
</dbReference>
<proteinExistence type="predicted"/>
<reference evidence="1 2" key="1">
    <citation type="submission" date="2017-11" db="EMBL/GenBank/DDBJ databases">
        <title>Evolution of Phototrophy in the Chloroflexi Phylum Driven by Horizontal Gene Transfer.</title>
        <authorList>
            <person name="Ward L.M."/>
            <person name="Hemp J."/>
            <person name="Shih P.M."/>
            <person name="Mcglynn S.E."/>
            <person name="Fischer W."/>
        </authorList>
    </citation>
    <scope>NUCLEOTIDE SEQUENCE [LARGE SCALE GENOMIC DNA]</scope>
    <source>
        <strain evidence="1">JP3_7</strain>
    </source>
</reference>
<accession>A0A2M8QEJ4</accession>